<sequence>MLRLTTVIFTLIAAATANQCSGNAAICPNNQDGVSSSYLQCDNWAKKYITTPCPLDKSATLIPQLPTPSCALLQGRAVSLELASALDTRPSVQTMDRAVPTIAASHGLASMSTTNVPLDSSATTMMPARVSNATK</sequence>
<reference evidence="1" key="1">
    <citation type="submission" date="2022-07" db="EMBL/GenBank/DDBJ databases">
        <title>Phylogenomic reconstructions and comparative analyses of Kickxellomycotina fungi.</title>
        <authorList>
            <person name="Reynolds N.K."/>
            <person name="Stajich J.E."/>
            <person name="Barry K."/>
            <person name="Grigoriev I.V."/>
            <person name="Crous P."/>
            <person name="Smith M.E."/>
        </authorList>
    </citation>
    <scope>NUCLEOTIDE SEQUENCE</scope>
    <source>
        <strain evidence="1">Benny 63K</strain>
    </source>
</reference>
<evidence type="ECO:0000313" key="1">
    <source>
        <dbReference type="EMBL" id="KAJ1902397.1"/>
    </source>
</evidence>
<comment type="caution">
    <text evidence="1">The sequence shown here is derived from an EMBL/GenBank/DDBJ whole genome shotgun (WGS) entry which is preliminary data.</text>
</comment>
<keyword evidence="2" id="KW-1185">Reference proteome</keyword>
<evidence type="ECO:0000313" key="2">
    <source>
        <dbReference type="Proteomes" id="UP001150581"/>
    </source>
</evidence>
<dbReference type="EMBL" id="JANBPG010000001">
    <property type="protein sequence ID" value="KAJ1902397.1"/>
    <property type="molecule type" value="Genomic_DNA"/>
</dbReference>
<protein>
    <submittedName>
        <fullName evidence="1">Uncharacterized protein</fullName>
    </submittedName>
</protein>
<proteinExistence type="predicted"/>
<name>A0ACC1IX67_9FUNG</name>
<dbReference type="Proteomes" id="UP001150581">
    <property type="component" value="Unassembled WGS sequence"/>
</dbReference>
<accession>A0ACC1IX67</accession>
<organism evidence="1 2">
    <name type="scientific">Kickxella alabastrina</name>
    <dbReference type="NCBI Taxonomy" id="61397"/>
    <lineage>
        <taxon>Eukaryota</taxon>
        <taxon>Fungi</taxon>
        <taxon>Fungi incertae sedis</taxon>
        <taxon>Zoopagomycota</taxon>
        <taxon>Kickxellomycotina</taxon>
        <taxon>Kickxellomycetes</taxon>
        <taxon>Kickxellales</taxon>
        <taxon>Kickxellaceae</taxon>
        <taxon>Kickxella</taxon>
    </lineage>
</organism>
<gene>
    <name evidence="1" type="ORF">LPJ66_000008</name>
</gene>